<reference evidence="1" key="1">
    <citation type="submission" date="2024-04" db="EMBL/GenBank/DDBJ databases">
        <authorList>
            <consortium name="Molecular Ecology Group"/>
        </authorList>
    </citation>
    <scope>NUCLEOTIDE SEQUENCE</scope>
</reference>
<evidence type="ECO:0000313" key="2">
    <source>
        <dbReference type="Proteomes" id="UP001497644"/>
    </source>
</evidence>
<proteinExistence type="predicted"/>
<gene>
    <name evidence="1" type="ORF">LPLAT_LOCUS11179</name>
</gene>
<organism evidence="1 2">
    <name type="scientific">Lasius platythorax</name>
    <dbReference type="NCBI Taxonomy" id="488582"/>
    <lineage>
        <taxon>Eukaryota</taxon>
        <taxon>Metazoa</taxon>
        <taxon>Ecdysozoa</taxon>
        <taxon>Arthropoda</taxon>
        <taxon>Hexapoda</taxon>
        <taxon>Insecta</taxon>
        <taxon>Pterygota</taxon>
        <taxon>Neoptera</taxon>
        <taxon>Endopterygota</taxon>
        <taxon>Hymenoptera</taxon>
        <taxon>Apocrita</taxon>
        <taxon>Aculeata</taxon>
        <taxon>Formicoidea</taxon>
        <taxon>Formicidae</taxon>
        <taxon>Formicinae</taxon>
        <taxon>Lasius</taxon>
        <taxon>Lasius</taxon>
    </lineage>
</organism>
<evidence type="ECO:0000313" key="1">
    <source>
        <dbReference type="EMBL" id="CAL1685763.1"/>
    </source>
</evidence>
<accession>A0AAV2NZG9</accession>
<keyword evidence="2" id="KW-1185">Reference proteome</keyword>
<dbReference type="AlphaFoldDB" id="A0AAV2NZG9"/>
<name>A0AAV2NZG9_9HYME</name>
<protein>
    <submittedName>
        <fullName evidence="1">Uncharacterized protein</fullName>
    </submittedName>
</protein>
<dbReference type="Proteomes" id="UP001497644">
    <property type="component" value="Chromosome 6"/>
</dbReference>
<sequence length="110" mass="12541">MQMQWVSKASLVFQGVTLRNSGRLVGRCRTSRAVHLSAEDLYSEAEVVLLPIPDRARHAGKKQLCIGIRESATPKKSFLISRNGLKYLSLIYVHQHVQLPKFELRTKLRI</sequence>
<dbReference type="EMBL" id="OZ034829">
    <property type="protein sequence ID" value="CAL1685763.1"/>
    <property type="molecule type" value="Genomic_DNA"/>
</dbReference>